<evidence type="ECO:0000313" key="20">
    <source>
        <dbReference type="EMBL" id="QPM99412.2"/>
    </source>
</evidence>
<keyword evidence="14 18" id="KW-0830">Ubiquinone</keyword>
<comment type="subcellular location">
    <subcellularLocation>
        <location evidence="2 18">Mitochondrion inner membrane</location>
        <topology evidence="2 18">Multi-pass membrane protein</topology>
    </subcellularLocation>
</comment>
<evidence type="ECO:0000256" key="4">
    <source>
        <dbReference type="ARBA" id="ARBA00012944"/>
    </source>
</evidence>
<keyword evidence="9 18" id="KW-0999">Mitochondrion inner membrane</keyword>
<dbReference type="InterPro" id="IPR050175">
    <property type="entry name" value="Complex_I_Subunit_2"/>
</dbReference>
<dbReference type="GeneID" id="76331591"/>
<dbReference type="PANTHER" id="PTHR46552:SF1">
    <property type="entry name" value="NADH-UBIQUINONE OXIDOREDUCTASE CHAIN 2"/>
    <property type="match status" value="1"/>
</dbReference>
<feature type="transmembrane region" description="Helical" evidence="18">
    <location>
        <begin position="67"/>
        <end position="87"/>
    </location>
</feature>
<feature type="transmembrane region" description="Helical" evidence="18">
    <location>
        <begin position="15"/>
        <end position="31"/>
    </location>
</feature>
<evidence type="ECO:0000256" key="3">
    <source>
        <dbReference type="ARBA" id="ARBA00007012"/>
    </source>
</evidence>
<dbReference type="AlphaFoldDB" id="A0A7T1C599"/>
<comment type="function">
    <text evidence="1">Core subunit of the mitochondrial membrane respiratory chain NADH dehydrogenase (Complex I) that is believed to belong to the minimal assembly required for catalysis. Complex I functions in the transfer of electrons from NADH to the respiratory chain. The immediate electron acceptor for the enzyme is believed to be ubiquinone.</text>
</comment>
<accession>A0A7T1C599</accession>
<comment type="catalytic activity">
    <reaction evidence="17 18">
        <text>a ubiquinone + NADH + 5 H(+)(in) = a ubiquinol + NAD(+) + 4 H(+)(out)</text>
        <dbReference type="Rhea" id="RHEA:29091"/>
        <dbReference type="Rhea" id="RHEA-COMP:9565"/>
        <dbReference type="Rhea" id="RHEA-COMP:9566"/>
        <dbReference type="ChEBI" id="CHEBI:15378"/>
        <dbReference type="ChEBI" id="CHEBI:16389"/>
        <dbReference type="ChEBI" id="CHEBI:17976"/>
        <dbReference type="ChEBI" id="CHEBI:57540"/>
        <dbReference type="ChEBI" id="CHEBI:57945"/>
        <dbReference type="EC" id="7.1.1.2"/>
    </reaction>
</comment>
<gene>
    <name evidence="20" type="primary">ND2</name>
</gene>
<feature type="transmembrane region" description="Helical" evidence="18">
    <location>
        <begin position="99"/>
        <end position="120"/>
    </location>
</feature>
<geneLocation type="mitochondrion" evidence="20"/>
<keyword evidence="7 18" id="KW-0679">Respiratory chain</keyword>
<dbReference type="PRINTS" id="PR01436">
    <property type="entry name" value="NADHDHGNASE2"/>
</dbReference>
<dbReference type="CTD" id="4536"/>
<protein>
    <recommendedName>
        <fullName evidence="5 18">NADH-ubiquinone oxidoreductase chain 2</fullName>
        <ecNumber evidence="4 18">7.1.1.2</ecNumber>
    </recommendedName>
</protein>
<feature type="transmembrane region" description="Helical" evidence="18">
    <location>
        <begin position="321"/>
        <end position="345"/>
    </location>
</feature>
<comment type="similarity">
    <text evidence="3 18">Belongs to the complex I subunit 2 family.</text>
</comment>
<keyword evidence="15 18" id="KW-0496">Mitochondrion</keyword>
<dbReference type="RefSeq" id="YP_010528136.1">
    <property type="nucleotide sequence ID" value="NC_067747.1"/>
</dbReference>
<feature type="transmembrane region" description="Helical" evidence="18">
    <location>
        <begin position="205"/>
        <end position="225"/>
    </location>
</feature>
<feature type="transmembrane region" description="Helical" evidence="18">
    <location>
        <begin position="246"/>
        <end position="265"/>
    </location>
</feature>
<dbReference type="GO" id="GO:0008137">
    <property type="term" value="F:NADH dehydrogenase (ubiquinone) activity"/>
    <property type="evidence" value="ECO:0007669"/>
    <property type="project" value="UniProtKB-EC"/>
</dbReference>
<evidence type="ECO:0000256" key="14">
    <source>
        <dbReference type="ARBA" id="ARBA00023075"/>
    </source>
</evidence>
<dbReference type="Pfam" id="PF00361">
    <property type="entry name" value="Proton_antipo_M"/>
    <property type="match status" value="1"/>
</dbReference>
<keyword evidence="13 18" id="KW-0520">NAD</keyword>
<evidence type="ECO:0000256" key="17">
    <source>
        <dbReference type="ARBA" id="ARBA00049551"/>
    </source>
</evidence>
<keyword evidence="10 18" id="KW-1278">Translocase</keyword>
<evidence type="ECO:0000256" key="8">
    <source>
        <dbReference type="ARBA" id="ARBA00022692"/>
    </source>
</evidence>
<dbReference type="InterPro" id="IPR003917">
    <property type="entry name" value="NADH_UbQ_OxRdtase_chain2"/>
</dbReference>
<evidence type="ECO:0000256" key="18">
    <source>
        <dbReference type="RuleBase" id="RU003403"/>
    </source>
</evidence>
<proteinExistence type="inferred from homology"/>
<keyword evidence="11 18" id="KW-0249">Electron transport</keyword>
<evidence type="ECO:0000256" key="9">
    <source>
        <dbReference type="ARBA" id="ARBA00022792"/>
    </source>
</evidence>
<evidence type="ECO:0000256" key="2">
    <source>
        <dbReference type="ARBA" id="ARBA00004448"/>
    </source>
</evidence>
<feature type="transmembrane region" description="Helical" evidence="18">
    <location>
        <begin position="156"/>
        <end position="173"/>
    </location>
</feature>
<dbReference type="GO" id="GO:0006120">
    <property type="term" value="P:mitochondrial electron transport, NADH to ubiquinone"/>
    <property type="evidence" value="ECO:0007669"/>
    <property type="project" value="InterPro"/>
</dbReference>
<keyword evidence="12 18" id="KW-1133">Transmembrane helix</keyword>
<feature type="transmembrane region" description="Helical" evidence="18">
    <location>
        <begin position="180"/>
        <end position="199"/>
    </location>
</feature>
<keyword evidence="16 18" id="KW-0472">Membrane</keyword>
<reference evidence="20" key="1">
    <citation type="submission" date="2020-10" db="EMBL/GenBank/DDBJ databases">
        <title>Nearly complete mitochondrial genome of Cimbex luteus (Hymenoptera: Cimbicidae) and phylogenetic analysis.</title>
        <authorList>
            <person name="Yan Y."/>
        </authorList>
    </citation>
    <scope>NUCLEOTIDE SEQUENCE</scope>
</reference>
<comment type="function">
    <text evidence="18">Core subunit of the mitochondrial membrane respiratory chain NADH dehydrogenase (Complex I) which catalyzes electron transfer from NADH through the respiratory chain, using ubiquinone as an electron acceptor. Essential for the catalytic activity and assembly of complex I.</text>
</comment>
<feature type="domain" description="NADH:quinone oxidoreductase/Mrp antiporter transmembrane" evidence="19">
    <location>
        <begin position="33"/>
        <end position="270"/>
    </location>
</feature>
<organism evidence="20">
    <name type="scientific">Cimbex luteus</name>
    <dbReference type="NCBI Taxonomy" id="1384799"/>
    <lineage>
        <taxon>Eukaryota</taxon>
        <taxon>Metazoa</taxon>
        <taxon>Ecdysozoa</taxon>
        <taxon>Arthropoda</taxon>
        <taxon>Hexapoda</taxon>
        <taxon>Insecta</taxon>
        <taxon>Pterygota</taxon>
        <taxon>Neoptera</taxon>
        <taxon>Endopterygota</taxon>
        <taxon>Hymenoptera</taxon>
        <taxon>Tenthredinoidea</taxon>
        <taxon>Cimbicidae</taxon>
        <taxon>Cimbex</taxon>
    </lineage>
</organism>
<evidence type="ECO:0000256" key="11">
    <source>
        <dbReference type="ARBA" id="ARBA00022982"/>
    </source>
</evidence>
<evidence type="ECO:0000256" key="6">
    <source>
        <dbReference type="ARBA" id="ARBA00022448"/>
    </source>
</evidence>
<evidence type="ECO:0000256" key="13">
    <source>
        <dbReference type="ARBA" id="ARBA00023027"/>
    </source>
</evidence>
<evidence type="ECO:0000256" key="7">
    <source>
        <dbReference type="ARBA" id="ARBA00022660"/>
    </source>
</evidence>
<evidence type="ECO:0000256" key="10">
    <source>
        <dbReference type="ARBA" id="ARBA00022967"/>
    </source>
</evidence>
<name>A0A7T1C599_9HYME</name>
<dbReference type="EMBL" id="MW136447">
    <property type="protein sequence ID" value="QPM99412.2"/>
    <property type="molecule type" value="Genomic_DNA"/>
</dbReference>
<feature type="transmembrane region" description="Helical" evidence="18">
    <location>
        <begin position="285"/>
        <end position="309"/>
    </location>
</feature>
<evidence type="ECO:0000256" key="1">
    <source>
        <dbReference type="ARBA" id="ARBA00003257"/>
    </source>
</evidence>
<evidence type="ECO:0000256" key="16">
    <source>
        <dbReference type="ARBA" id="ARBA00023136"/>
    </source>
</evidence>
<dbReference type="EC" id="7.1.1.2" evidence="4 18"/>
<dbReference type="InterPro" id="IPR001750">
    <property type="entry name" value="ND/Mrp_TM"/>
</dbReference>
<keyword evidence="6" id="KW-0813">Transport</keyword>
<evidence type="ECO:0000256" key="5">
    <source>
        <dbReference type="ARBA" id="ARBA00021008"/>
    </source>
</evidence>
<evidence type="ECO:0000256" key="15">
    <source>
        <dbReference type="ARBA" id="ARBA00023128"/>
    </source>
</evidence>
<dbReference type="PANTHER" id="PTHR46552">
    <property type="entry name" value="NADH-UBIQUINONE OXIDOREDUCTASE CHAIN 2"/>
    <property type="match status" value="1"/>
</dbReference>
<dbReference type="GO" id="GO:0005743">
    <property type="term" value="C:mitochondrial inner membrane"/>
    <property type="evidence" value="ECO:0007669"/>
    <property type="project" value="UniProtKB-SubCell"/>
</dbReference>
<sequence>MKFYQNNMFLEHSKMNYFFLLMLMFSTMITINSSSWIGAWMGMEISLLSFIPLMMMKYKMFESSNSMMIYFMIQASSSCFLLFFTLMNKMEFFFYKIDLMNYFIQFSLLMKIGAAPFHWWTPKISNLLNWKICFILLTWQESNPLIMISLAKFSNLIYYSIIISLMIGSIIGLNQASLKLIITYSSINHISWLLISMMLNFYIFMIYFIIYIITILLICLFLNNFNINYMNQMFENNYIKKYMWKFYLISLFFSLKEIPPMLGFFPKFKIGLLNSKLDDFRCISAFIIFSLITLLFYMYPMMSSLILYKMNSKWNLNKIKLLNYLFLILTTNMLLSMIMILPLTFSKN</sequence>
<evidence type="ECO:0000259" key="19">
    <source>
        <dbReference type="Pfam" id="PF00361"/>
    </source>
</evidence>
<keyword evidence="8 18" id="KW-0812">Transmembrane</keyword>
<evidence type="ECO:0000256" key="12">
    <source>
        <dbReference type="ARBA" id="ARBA00022989"/>
    </source>
</evidence>